<accession>A0A645IZU5</accession>
<gene>
    <name evidence="1" type="ORF">SDC9_204080</name>
</gene>
<dbReference type="Pfam" id="PF03401">
    <property type="entry name" value="TctC"/>
    <property type="match status" value="1"/>
</dbReference>
<dbReference type="Gene3D" id="3.40.190.150">
    <property type="entry name" value="Bordetella uptake gene, domain 1"/>
    <property type="match status" value="1"/>
</dbReference>
<reference evidence="1" key="1">
    <citation type="submission" date="2019-08" db="EMBL/GenBank/DDBJ databases">
        <authorList>
            <person name="Kucharzyk K."/>
            <person name="Murdoch R.W."/>
            <person name="Higgins S."/>
            <person name="Loffler F."/>
        </authorList>
    </citation>
    <scope>NUCLEOTIDE SEQUENCE</scope>
</reference>
<sequence length="114" mass="12453">MNPQIKAGKLRALAVSSPKRSALLPDVPAMNELIPGFEFPTWIGLVAPPGMPADVRTKILKATQDTMHDPQVVKKFAENAFDVVNNTPEAFAARVRKDSDVMADLVQRKIVTSD</sequence>
<dbReference type="AlphaFoldDB" id="A0A645IZU5"/>
<proteinExistence type="predicted"/>
<dbReference type="InterPro" id="IPR042100">
    <property type="entry name" value="Bug_dom1"/>
</dbReference>
<dbReference type="InterPro" id="IPR005064">
    <property type="entry name" value="BUG"/>
</dbReference>
<name>A0A645IZU5_9ZZZZ</name>
<organism evidence="1">
    <name type="scientific">bioreactor metagenome</name>
    <dbReference type="NCBI Taxonomy" id="1076179"/>
    <lineage>
        <taxon>unclassified sequences</taxon>
        <taxon>metagenomes</taxon>
        <taxon>ecological metagenomes</taxon>
    </lineage>
</organism>
<protein>
    <recommendedName>
        <fullName evidence="2">Tripartite tricarboxylate transporter family receptor</fullName>
    </recommendedName>
</protein>
<evidence type="ECO:0008006" key="2">
    <source>
        <dbReference type="Google" id="ProtNLM"/>
    </source>
</evidence>
<dbReference type="PANTHER" id="PTHR42928">
    <property type="entry name" value="TRICARBOXYLATE-BINDING PROTEIN"/>
    <property type="match status" value="1"/>
</dbReference>
<dbReference type="EMBL" id="VSSQ01126658">
    <property type="protein sequence ID" value="MPN56392.1"/>
    <property type="molecule type" value="Genomic_DNA"/>
</dbReference>
<dbReference type="PANTHER" id="PTHR42928:SF5">
    <property type="entry name" value="BLR1237 PROTEIN"/>
    <property type="match status" value="1"/>
</dbReference>
<comment type="caution">
    <text evidence="1">The sequence shown here is derived from an EMBL/GenBank/DDBJ whole genome shotgun (WGS) entry which is preliminary data.</text>
</comment>
<evidence type="ECO:0000313" key="1">
    <source>
        <dbReference type="EMBL" id="MPN56392.1"/>
    </source>
</evidence>